<sequence length="142" mass="15442">MTKSLSEQLADLSVRAKHAEDAFSAAKKEAHDKIEIRKQEAHAEATTAVENVNQKIKSANNSAARDWNAVKAKVAADIATLKANVAEAKHNHDVKRADRRADELEWDASFAIDYAIASVEQANLAVLDAIDGRIQAELAKQA</sequence>
<evidence type="ECO:0000313" key="3">
    <source>
        <dbReference type="Proteomes" id="UP000468531"/>
    </source>
</evidence>
<comment type="caution">
    <text evidence="2">The sequence shown here is derived from an EMBL/GenBank/DDBJ whole genome shotgun (WGS) entry which is preliminary data.</text>
</comment>
<proteinExistence type="predicted"/>
<dbReference type="EMBL" id="VKHP01000050">
    <property type="protein sequence ID" value="NEU97098.1"/>
    <property type="molecule type" value="Genomic_DNA"/>
</dbReference>
<keyword evidence="3" id="KW-1185">Reference proteome</keyword>
<organism evidence="2 3">
    <name type="scientific">Bradyrhizobium uaiense</name>
    <dbReference type="NCBI Taxonomy" id="2594946"/>
    <lineage>
        <taxon>Bacteria</taxon>
        <taxon>Pseudomonadati</taxon>
        <taxon>Pseudomonadota</taxon>
        <taxon>Alphaproteobacteria</taxon>
        <taxon>Hyphomicrobiales</taxon>
        <taxon>Nitrobacteraceae</taxon>
        <taxon>Bradyrhizobium</taxon>
    </lineage>
</organism>
<accession>A0A6P1BF82</accession>
<dbReference type="AlphaFoldDB" id="A0A6P1BF82"/>
<gene>
    <name evidence="2" type="ORF">FNJ47_14950</name>
</gene>
<keyword evidence="1" id="KW-0175">Coiled coil</keyword>
<feature type="coiled-coil region" evidence="1">
    <location>
        <begin position="9"/>
        <end position="91"/>
    </location>
</feature>
<evidence type="ECO:0000313" key="2">
    <source>
        <dbReference type="EMBL" id="NEU97098.1"/>
    </source>
</evidence>
<dbReference type="Proteomes" id="UP000468531">
    <property type="component" value="Unassembled WGS sequence"/>
</dbReference>
<evidence type="ECO:0000256" key="1">
    <source>
        <dbReference type="SAM" id="Coils"/>
    </source>
</evidence>
<protein>
    <submittedName>
        <fullName evidence="2">Uncharacterized protein</fullName>
    </submittedName>
</protein>
<name>A0A6P1BF82_9BRAD</name>
<dbReference type="RefSeq" id="WP_163154192.1">
    <property type="nucleotide sequence ID" value="NZ_VKHP01000050.1"/>
</dbReference>
<reference evidence="2 3" key="1">
    <citation type="journal article" date="2020" name="Arch. Microbiol.">
        <title>Bradyrhizobium uaiense sp. nov., a new highly efficient cowpea symbiont.</title>
        <authorList>
            <person name="Cabral Michel D."/>
            <person name="Azarias Guimaraes A."/>
            <person name="Martins da Costa E."/>
            <person name="Soares de Carvalho T."/>
            <person name="Balsanelli E."/>
            <person name="Willems A."/>
            <person name="Maltempi de Souza E."/>
            <person name="de Souza Moreira F.M."/>
        </authorList>
    </citation>
    <scope>NUCLEOTIDE SEQUENCE [LARGE SCALE GENOMIC DNA]</scope>
    <source>
        <strain evidence="2 3">UFLA 03-164</strain>
    </source>
</reference>